<sequence length="1130" mass="120268">MKKTLLFLFCVLQSLVTFAQNPADITGRFGPYPGFNGHIESIVTQPDGKIIIGGGFSKYRGVNQNCLIRLNTDGSKDTSFDIGTGITGFSGAVISIVLQPDGKIIVGGAFNKYMNTIQNCLIRLNSDGSKDTSFDIGTGFDSNVNSIVLQPDGKIIVSGDFWKYQDAYHAHLLRLNADGSKDSSFNIGTGFDGFIIGPTVLQPDGKIIVGGTFHTFQGTPQNNLIRLNSDGSKDTSFDVGTGFSMDTKFTSGVNSLALQADGKILVGGQFNIYQGIAQNGLIRLNSDGSRDTSFSNGDGFNSDAIITAITIQSDDKILVGGTFIFHGASENGLIRFNSNGSKDTSFDIGIGFDTYYDVIVFTICQQPDGKIIVGGHYNTYQGVTQNSLIRLNSNGSKDMSFNKTDGFDNEVKAVVQQADGKTLVGGSFTSYNGVSQNKLIRFNPDGSKDTTFNIGTGFNNTVNSITLQPDGKIIVGGDFWKYKGVIHYYLMRLNADGSEDSSFNIEAVIQSSSSIVLQSDGKILVGNDFSTPWMGVPQKGLIRLNSDGSNDSSFNVETQFGSGDIYTMALQNDGKILVGGYFNTSKGAVQNYLIRVNADGSKDSSFTIGIGFNNFVNSITVQPDGKILVGGSFTTYQGAAVKRLIRLNSDGSNDSSFDLGTQFNDTNADIILQKDGKIIIGMTRLNSDGSKDNSFDIGITGFDGGINSIALQPDGQILVGGSFITYQGDGNSVYLIRLRGTYVATPIVAIATQTNVTCTGNGSISQLVYGGKSPYSYLWSNGETTAMISGLAAGDYSCTVTDADSSTLTKSFTITTIVDTQNPLIIAPAKITVDTNSNCVATGVALGTPVTSDNCSVVSVTNNAPTTYPVGNTTVTWTAKDASNNTGTAMQIVTVREETLPTITAPVAVTVNTNYGCAAKQVQLGTPITADNCTVVSVTNNAPIDFPIGNTTVTWIVKDASNNMATATQIVTVKGLDVTVTNNAGKLSVAETAGSYRWLTCNNGTFTAIPNEINSYFTPMKLGSYAVEVTKNGCSATSPCSEINVLGTNDFEIQNSFRLSPNPTKDFITIEVNSFDNAKLSVFDMTGHFIFSKELKDISTTLNISNLSVGVYMFRVSNESGTVNKKVIKK</sequence>
<dbReference type="PANTHER" id="PTHR42754">
    <property type="entry name" value="ENDOGLUCANASE"/>
    <property type="match status" value="1"/>
</dbReference>
<evidence type="ECO:0000313" key="5">
    <source>
        <dbReference type="EMBL" id="MDR6843354.1"/>
    </source>
</evidence>
<dbReference type="Gene3D" id="2.80.10.50">
    <property type="match status" value="7"/>
</dbReference>
<gene>
    <name evidence="5" type="ORF">J2W95_000034</name>
</gene>
<evidence type="ECO:0000313" key="6">
    <source>
        <dbReference type="Proteomes" id="UP001261871"/>
    </source>
</evidence>
<organism evidence="5 6">
    <name type="scientific">Flavobacterium granuli</name>
    <dbReference type="NCBI Taxonomy" id="280093"/>
    <lineage>
        <taxon>Bacteria</taxon>
        <taxon>Pseudomonadati</taxon>
        <taxon>Bacteroidota</taxon>
        <taxon>Flavobacteriia</taxon>
        <taxon>Flavobacteriales</taxon>
        <taxon>Flavobacteriaceae</taxon>
        <taxon>Flavobacterium</taxon>
    </lineage>
</organism>
<dbReference type="InterPro" id="IPR026444">
    <property type="entry name" value="Secre_tail"/>
</dbReference>
<protein>
    <submittedName>
        <fullName evidence="5">Delta-60 repeat protein</fullName>
    </submittedName>
</protein>
<reference evidence="5 6" key="1">
    <citation type="submission" date="2023-07" db="EMBL/GenBank/DDBJ databases">
        <title>Sorghum-associated microbial communities from plants grown in Nebraska, USA.</title>
        <authorList>
            <person name="Schachtman D."/>
        </authorList>
    </citation>
    <scope>NUCLEOTIDE SEQUENCE [LARGE SCALE GENOMIC DNA]</scope>
    <source>
        <strain evidence="5 6">BE124</strain>
    </source>
</reference>
<dbReference type="InterPro" id="IPR003410">
    <property type="entry name" value="HYR_dom"/>
</dbReference>
<dbReference type="PROSITE" id="PS50825">
    <property type="entry name" value="HYR"/>
    <property type="match status" value="1"/>
</dbReference>
<dbReference type="InterPro" id="IPR013431">
    <property type="entry name" value="Delta_60_rpt"/>
</dbReference>
<feature type="chain" id="PRO_5045568893" evidence="3">
    <location>
        <begin position="20"/>
        <end position="1130"/>
    </location>
</feature>
<name>A0ABU1RX59_9FLAO</name>
<dbReference type="NCBIfam" id="TIGR04183">
    <property type="entry name" value="Por_Secre_tail"/>
    <property type="match status" value="1"/>
</dbReference>
<evidence type="ECO:0000256" key="2">
    <source>
        <dbReference type="ARBA" id="ARBA00022737"/>
    </source>
</evidence>
<comment type="caution">
    <text evidence="5">The sequence shown here is derived from an EMBL/GenBank/DDBJ whole genome shotgun (WGS) entry which is preliminary data.</text>
</comment>
<dbReference type="Pfam" id="PF17164">
    <property type="entry name" value="DUF5122"/>
    <property type="match status" value="13"/>
</dbReference>
<keyword evidence="6" id="KW-1185">Reference proteome</keyword>
<dbReference type="Pfam" id="PF18962">
    <property type="entry name" value="Por_Secre_tail"/>
    <property type="match status" value="1"/>
</dbReference>
<dbReference type="PANTHER" id="PTHR42754:SF1">
    <property type="entry name" value="LIPOPROTEIN"/>
    <property type="match status" value="1"/>
</dbReference>
<dbReference type="EMBL" id="JAVDTX010000001">
    <property type="protein sequence ID" value="MDR6843354.1"/>
    <property type="molecule type" value="Genomic_DNA"/>
</dbReference>
<dbReference type="InterPro" id="IPR025667">
    <property type="entry name" value="SprB_repeat"/>
</dbReference>
<keyword evidence="2" id="KW-0677">Repeat</keyword>
<evidence type="ECO:0000256" key="1">
    <source>
        <dbReference type="ARBA" id="ARBA00022729"/>
    </source>
</evidence>
<feature type="domain" description="HYR" evidence="4">
    <location>
        <begin position="818"/>
        <end position="897"/>
    </location>
</feature>
<feature type="signal peptide" evidence="3">
    <location>
        <begin position="1"/>
        <end position="19"/>
    </location>
</feature>
<dbReference type="SUPFAM" id="SSF101898">
    <property type="entry name" value="NHL repeat"/>
    <property type="match status" value="1"/>
</dbReference>
<accession>A0ABU1RX59</accession>
<dbReference type="SUPFAM" id="SSF101908">
    <property type="entry name" value="Putative isomerase YbhE"/>
    <property type="match status" value="1"/>
</dbReference>
<dbReference type="Gene3D" id="2.60.40.740">
    <property type="match status" value="1"/>
</dbReference>
<dbReference type="SUPFAM" id="SSF63829">
    <property type="entry name" value="Calcium-dependent phosphotriesterase"/>
    <property type="match status" value="1"/>
</dbReference>
<dbReference type="NCBIfam" id="TIGR02608">
    <property type="entry name" value="delta_60_rpt"/>
    <property type="match status" value="13"/>
</dbReference>
<dbReference type="Proteomes" id="UP001261871">
    <property type="component" value="Unassembled WGS sequence"/>
</dbReference>
<evidence type="ECO:0000259" key="4">
    <source>
        <dbReference type="PROSITE" id="PS50825"/>
    </source>
</evidence>
<keyword evidence="1 3" id="KW-0732">Signal</keyword>
<proteinExistence type="predicted"/>
<evidence type="ECO:0000256" key="3">
    <source>
        <dbReference type="SAM" id="SignalP"/>
    </source>
</evidence>
<dbReference type="RefSeq" id="WP_310002685.1">
    <property type="nucleotide sequence ID" value="NZ_JAVDTX010000001.1"/>
</dbReference>
<dbReference type="Pfam" id="PF02494">
    <property type="entry name" value="HYR"/>
    <property type="match status" value="2"/>
</dbReference>
<dbReference type="Pfam" id="PF13573">
    <property type="entry name" value="SprB"/>
    <property type="match status" value="1"/>
</dbReference>